<feature type="transmembrane region" description="Helical" evidence="1">
    <location>
        <begin position="30"/>
        <end position="52"/>
    </location>
</feature>
<proteinExistence type="predicted"/>
<dbReference type="EMBL" id="JAWDJX010000144">
    <property type="protein sequence ID" value="KAK3045843.1"/>
    <property type="molecule type" value="Genomic_DNA"/>
</dbReference>
<comment type="caution">
    <text evidence="2">The sequence shown here is derived from an EMBL/GenBank/DDBJ whole genome shotgun (WGS) entry which is preliminary data.</text>
</comment>
<keyword evidence="1" id="KW-0812">Transmembrane</keyword>
<reference evidence="2" key="1">
    <citation type="submission" date="2023-04" db="EMBL/GenBank/DDBJ databases">
        <title>Black Yeasts Isolated from many extreme environments.</title>
        <authorList>
            <person name="Coleine C."/>
            <person name="Stajich J.E."/>
            <person name="Selbmann L."/>
        </authorList>
    </citation>
    <scope>NUCLEOTIDE SEQUENCE</scope>
    <source>
        <strain evidence="2">CCFEE 5312</strain>
    </source>
</reference>
<evidence type="ECO:0000313" key="3">
    <source>
        <dbReference type="Proteomes" id="UP001271007"/>
    </source>
</evidence>
<dbReference type="AlphaFoldDB" id="A0AAJ0G3P7"/>
<name>A0AAJ0G3P7_9PEZI</name>
<keyword evidence="1" id="KW-0472">Membrane</keyword>
<accession>A0AAJ0G3P7</accession>
<organism evidence="2 3">
    <name type="scientific">Extremus antarcticus</name>
    <dbReference type="NCBI Taxonomy" id="702011"/>
    <lineage>
        <taxon>Eukaryota</taxon>
        <taxon>Fungi</taxon>
        <taxon>Dikarya</taxon>
        <taxon>Ascomycota</taxon>
        <taxon>Pezizomycotina</taxon>
        <taxon>Dothideomycetes</taxon>
        <taxon>Dothideomycetidae</taxon>
        <taxon>Mycosphaerellales</taxon>
        <taxon>Extremaceae</taxon>
        <taxon>Extremus</taxon>
    </lineage>
</organism>
<feature type="transmembrane region" description="Helical" evidence="1">
    <location>
        <begin position="5"/>
        <end position="24"/>
    </location>
</feature>
<keyword evidence="3" id="KW-1185">Reference proteome</keyword>
<dbReference type="Proteomes" id="UP001271007">
    <property type="component" value="Unassembled WGS sequence"/>
</dbReference>
<evidence type="ECO:0000256" key="1">
    <source>
        <dbReference type="SAM" id="Phobius"/>
    </source>
</evidence>
<gene>
    <name evidence="2" type="ORF">LTR09_012627</name>
</gene>
<sequence>MLINLVALGCTAPLTVLVLFPPVPNPTPAYTNWAILVFGVVAIFSGCYYAIAGRKNFNPPIRKDEYSL</sequence>
<keyword evidence="1" id="KW-1133">Transmembrane helix</keyword>
<evidence type="ECO:0000313" key="2">
    <source>
        <dbReference type="EMBL" id="KAK3045843.1"/>
    </source>
</evidence>
<protein>
    <submittedName>
        <fullName evidence="2">Uncharacterized protein</fullName>
    </submittedName>
</protein>